<protein>
    <submittedName>
        <fullName evidence="6">Recombinase family protein</fullName>
    </submittedName>
</protein>
<evidence type="ECO:0000259" key="5">
    <source>
        <dbReference type="PROSITE" id="PS51736"/>
    </source>
</evidence>
<accession>A0ABT6WZE5</accession>
<dbReference type="Gene3D" id="3.40.50.1390">
    <property type="entry name" value="Resolvase, N-terminal catalytic domain"/>
    <property type="match status" value="1"/>
</dbReference>
<evidence type="ECO:0000256" key="4">
    <source>
        <dbReference type="PROSITE-ProRule" id="PRU10137"/>
    </source>
</evidence>
<organism evidence="6 7">
    <name type="scientific">Actinoplanes sandaracinus</name>
    <dbReference type="NCBI Taxonomy" id="3045177"/>
    <lineage>
        <taxon>Bacteria</taxon>
        <taxon>Bacillati</taxon>
        <taxon>Actinomycetota</taxon>
        <taxon>Actinomycetes</taxon>
        <taxon>Micromonosporales</taxon>
        <taxon>Micromonosporaceae</taxon>
        <taxon>Actinoplanes</taxon>
    </lineage>
</organism>
<dbReference type="PROSITE" id="PS51736">
    <property type="entry name" value="RECOMBINASES_3"/>
    <property type="match status" value="1"/>
</dbReference>
<comment type="caution">
    <text evidence="6">The sequence shown here is derived from an EMBL/GenBank/DDBJ whole genome shotgun (WGS) entry which is preliminary data.</text>
</comment>
<evidence type="ECO:0000313" key="7">
    <source>
        <dbReference type="Proteomes" id="UP001241758"/>
    </source>
</evidence>
<keyword evidence="3" id="KW-0233">DNA recombination</keyword>
<evidence type="ECO:0000256" key="3">
    <source>
        <dbReference type="ARBA" id="ARBA00023172"/>
    </source>
</evidence>
<keyword evidence="1" id="KW-0229">DNA integration</keyword>
<evidence type="ECO:0000313" key="6">
    <source>
        <dbReference type="EMBL" id="MDI6105113.1"/>
    </source>
</evidence>
<proteinExistence type="predicted"/>
<dbReference type="RefSeq" id="WP_282766578.1">
    <property type="nucleotide sequence ID" value="NZ_JASCTH010000040.1"/>
</dbReference>
<name>A0ABT6WZE5_9ACTN</name>
<feature type="domain" description="Resolvase/invertase-type recombinase catalytic" evidence="5">
    <location>
        <begin position="1"/>
        <end position="135"/>
    </location>
</feature>
<dbReference type="PANTHER" id="PTHR30461:SF2">
    <property type="entry name" value="SERINE RECOMBINASE PINE-RELATED"/>
    <property type="match status" value="1"/>
</dbReference>
<dbReference type="SMART" id="SM00857">
    <property type="entry name" value="Resolvase"/>
    <property type="match status" value="1"/>
</dbReference>
<keyword evidence="7" id="KW-1185">Reference proteome</keyword>
<dbReference type="Proteomes" id="UP001241758">
    <property type="component" value="Unassembled WGS sequence"/>
</dbReference>
<dbReference type="InterPro" id="IPR050639">
    <property type="entry name" value="SSR_resolvase"/>
</dbReference>
<keyword evidence="2" id="KW-0238">DNA-binding</keyword>
<sequence length="200" mass="22585">MRIGYARVSTREQNSVGQRQLLAEAGCEEIYIDEGVSGKTASRPELDKALARLRRGDTLVITRLSRLFRSLKHLISLTGDLRERGVDLKVTQQDIDTSTSTGRLMFHLLGAFDEFNRELIVEGTREGLAATTNRGRNGGRPHKLSMRQIKQVYQMLDERGPDDRPVWNVTGIARHFTVSRPTIYKLIDDRAELAAHLTGR</sequence>
<dbReference type="InterPro" id="IPR036162">
    <property type="entry name" value="Resolvase-like_N_sf"/>
</dbReference>
<feature type="active site" description="O-(5'-phospho-DNA)-serine intermediate" evidence="4">
    <location>
        <position position="9"/>
    </location>
</feature>
<dbReference type="CDD" id="cd03768">
    <property type="entry name" value="SR_ResInv"/>
    <property type="match status" value="1"/>
</dbReference>
<gene>
    <name evidence="6" type="ORF">QLQ12_41670</name>
</gene>
<dbReference type="InterPro" id="IPR006119">
    <property type="entry name" value="Resolv_N"/>
</dbReference>
<reference evidence="6 7" key="1">
    <citation type="submission" date="2023-05" db="EMBL/GenBank/DDBJ databases">
        <title>Actinoplanes sp. NEAU-A12 genome sequencing.</title>
        <authorList>
            <person name="Wang Z.-S."/>
        </authorList>
    </citation>
    <scope>NUCLEOTIDE SEQUENCE [LARGE SCALE GENOMIC DNA]</scope>
    <source>
        <strain evidence="6 7">NEAU-A12</strain>
    </source>
</reference>
<dbReference type="PROSITE" id="PS00397">
    <property type="entry name" value="RECOMBINASES_1"/>
    <property type="match status" value="1"/>
</dbReference>
<dbReference type="SUPFAM" id="SSF53041">
    <property type="entry name" value="Resolvase-like"/>
    <property type="match status" value="1"/>
</dbReference>
<dbReference type="InterPro" id="IPR006118">
    <property type="entry name" value="Recombinase_CS"/>
</dbReference>
<dbReference type="PANTHER" id="PTHR30461">
    <property type="entry name" value="DNA-INVERTASE FROM LAMBDOID PROPHAGE"/>
    <property type="match status" value="1"/>
</dbReference>
<evidence type="ECO:0000256" key="2">
    <source>
        <dbReference type="ARBA" id="ARBA00023125"/>
    </source>
</evidence>
<dbReference type="EMBL" id="JASCTH010000040">
    <property type="protein sequence ID" value="MDI6105113.1"/>
    <property type="molecule type" value="Genomic_DNA"/>
</dbReference>
<dbReference type="Pfam" id="PF00239">
    <property type="entry name" value="Resolvase"/>
    <property type="match status" value="1"/>
</dbReference>
<evidence type="ECO:0000256" key="1">
    <source>
        <dbReference type="ARBA" id="ARBA00022908"/>
    </source>
</evidence>